<dbReference type="HOGENOM" id="CLU_1372390_0_0_1"/>
<dbReference type="AlphaFoldDB" id="A0A067PV66"/>
<name>A0A067PV66_9AGAM</name>
<accession>A0A067PV66</accession>
<gene>
    <name evidence="2" type="ORF">JAAARDRAFT_196609</name>
</gene>
<protein>
    <submittedName>
        <fullName evidence="2">Uncharacterized protein</fullName>
    </submittedName>
</protein>
<dbReference type="Proteomes" id="UP000027265">
    <property type="component" value="Unassembled WGS sequence"/>
</dbReference>
<feature type="region of interest" description="Disordered" evidence="1">
    <location>
        <begin position="134"/>
        <end position="199"/>
    </location>
</feature>
<dbReference type="InParanoid" id="A0A067PV66"/>
<reference evidence="3" key="1">
    <citation type="journal article" date="2014" name="Proc. Natl. Acad. Sci. U.S.A.">
        <title>Extensive sampling of basidiomycete genomes demonstrates inadequacy of the white-rot/brown-rot paradigm for wood decay fungi.</title>
        <authorList>
            <person name="Riley R."/>
            <person name="Salamov A.A."/>
            <person name="Brown D.W."/>
            <person name="Nagy L.G."/>
            <person name="Floudas D."/>
            <person name="Held B.W."/>
            <person name="Levasseur A."/>
            <person name="Lombard V."/>
            <person name="Morin E."/>
            <person name="Otillar R."/>
            <person name="Lindquist E.A."/>
            <person name="Sun H."/>
            <person name="LaButti K.M."/>
            <person name="Schmutz J."/>
            <person name="Jabbour D."/>
            <person name="Luo H."/>
            <person name="Baker S.E."/>
            <person name="Pisabarro A.G."/>
            <person name="Walton J.D."/>
            <person name="Blanchette R.A."/>
            <person name="Henrissat B."/>
            <person name="Martin F."/>
            <person name="Cullen D."/>
            <person name="Hibbett D.S."/>
            <person name="Grigoriev I.V."/>
        </authorList>
    </citation>
    <scope>NUCLEOTIDE SEQUENCE [LARGE SCALE GENOMIC DNA]</scope>
    <source>
        <strain evidence="3">MUCL 33604</strain>
    </source>
</reference>
<evidence type="ECO:0000313" key="3">
    <source>
        <dbReference type="Proteomes" id="UP000027265"/>
    </source>
</evidence>
<feature type="compositionally biased region" description="Polar residues" evidence="1">
    <location>
        <begin position="134"/>
        <end position="151"/>
    </location>
</feature>
<proteinExistence type="predicted"/>
<evidence type="ECO:0000256" key="1">
    <source>
        <dbReference type="SAM" id="MobiDB-lite"/>
    </source>
</evidence>
<sequence length="199" mass="21581">MRYSCIGIHLSSLRKSSPPLLNLDGNDIAKPISHTAYDTEPNRSLASVVTNLHPRTLPPPPPVMERALSKSVTPVVHSNLLPFLQLSHQLNNLAVRGPPHTNHNHSSRQANKLESLIYQQGVVSAARDAYLSPQLTGSRSANNNPWKNNYPGTVGRQATGSGARRASSSTNLSPPPPPNRHTPSRSEDLSSLRPPIVKV</sequence>
<keyword evidence="3" id="KW-1185">Reference proteome</keyword>
<feature type="compositionally biased region" description="Low complexity" evidence="1">
    <location>
        <begin position="155"/>
        <end position="172"/>
    </location>
</feature>
<dbReference type="EMBL" id="KL197729">
    <property type="protein sequence ID" value="KDQ54226.1"/>
    <property type="molecule type" value="Genomic_DNA"/>
</dbReference>
<evidence type="ECO:0000313" key="2">
    <source>
        <dbReference type="EMBL" id="KDQ54226.1"/>
    </source>
</evidence>
<organism evidence="2 3">
    <name type="scientific">Jaapia argillacea MUCL 33604</name>
    <dbReference type="NCBI Taxonomy" id="933084"/>
    <lineage>
        <taxon>Eukaryota</taxon>
        <taxon>Fungi</taxon>
        <taxon>Dikarya</taxon>
        <taxon>Basidiomycota</taxon>
        <taxon>Agaricomycotina</taxon>
        <taxon>Agaricomycetes</taxon>
        <taxon>Agaricomycetidae</taxon>
        <taxon>Jaapiales</taxon>
        <taxon>Jaapiaceae</taxon>
        <taxon>Jaapia</taxon>
    </lineage>
</organism>